<dbReference type="AlphaFoldDB" id="A0AAD8A713"/>
<dbReference type="GO" id="GO:0016592">
    <property type="term" value="C:mediator complex"/>
    <property type="evidence" value="ECO:0007669"/>
    <property type="project" value="InterPro"/>
</dbReference>
<dbReference type="Pfam" id="PF11277">
    <property type="entry name" value="Med24_N"/>
    <property type="match status" value="1"/>
</dbReference>
<protein>
    <recommendedName>
        <fullName evidence="3">Mediator of RNA polymerase II transcription subunit 24</fullName>
    </recommendedName>
    <alternativeName>
        <fullName evidence="8">Mediator complex subunit 24</fullName>
    </alternativeName>
</protein>
<evidence type="ECO:0000256" key="6">
    <source>
        <dbReference type="ARBA" id="ARBA00023163"/>
    </source>
</evidence>
<keyword evidence="4" id="KW-0805">Transcription regulation</keyword>
<dbReference type="PANTHER" id="PTHR12898">
    <property type="entry name" value="MEDIATOR OF RNA POLYMERASE II TRANSCRIPTION SUBUNIT 24"/>
    <property type="match status" value="1"/>
</dbReference>
<dbReference type="PANTHER" id="PTHR12898:SF1">
    <property type="entry name" value="MEDIATOR OF RNA POLYMERASE II TRANSCRIPTION SUBUNIT 24"/>
    <property type="match status" value="1"/>
</dbReference>
<evidence type="ECO:0000256" key="1">
    <source>
        <dbReference type="ARBA" id="ARBA00004123"/>
    </source>
</evidence>
<reference evidence="9" key="2">
    <citation type="submission" date="2023-05" db="EMBL/GenBank/DDBJ databases">
        <authorList>
            <person name="Fouks B."/>
        </authorList>
    </citation>
    <scope>NUCLEOTIDE SEQUENCE</scope>
    <source>
        <strain evidence="9">Stay&amp;Tobe</strain>
        <tissue evidence="9">Testes</tissue>
    </source>
</reference>
<keyword evidence="10" id="KW-1185">Reference proteome</keyword>
<evidence type="ECO:0000256" key="8">
    <source>
        <dbReference type="ARBA" id="ARBA00031960"/>
    </source>
</evidence>
<reference evidence="9" key="1">
    <citation type="journal article" date="2023" name="IScience">
        <title>Live-bearing cockroach genome reveals convergent evolutionary mechanisms linked to viviparity in insects and beyond.</title>
        <authorList>
            <person name="Fouks B."/>
            <person name="Harrison M.C."/>
            <person name="Mikhailova A.A."/>
            <person name="Marchal E."/>
            <person name="English S."/>
            <person name="Carruthers M."/>
            <person name="Jennings E.C."/>
            <person name="Chiamaka E.L."/>
            <person name="Frigard R.A."/>
            <person name="Pippel M."/>
            <person name="Attardo G.M."/>
            <person name="Benoit J.B."/>
            <person name="Bornberg-Bauer E."/>
            <person name="Tobe S.S."/>
        </authorList>
    </citation>
    <scope>NUCLEOTIDE SEQUENCE</scope>
    <source>
        <strain evidence="9">Stay&amp;Tobe</strain>
    </source>
</reference>
<evidence type="ECO:0000256" key="2">
    <source>
        <dbReference type="ARBA" id="ARBA00007864"/>
    </source>
</evidence>
<dbReference type="Proteomes" id="UP001233999">
    <property type="component" value="Unassembled WGS sequence"/>
</dbReference>
<evidence type="ECO:0000313" key="10">
    <source>
        <dbReference type="Proteomes" id="UP001233999"/>
    </source>
</evidence>
<evidence type="ECO:0000256" key="5">
    <source>
        <dbReference type="ARBA" id="ARBA00023159"/>
    </source>
</evidence>
<dbReference type="GO" id="GO:0003712">
    <property type="term" value="F:transcription coregulator activity"/>
    <property type="evidence" value="ECO:0007669"/>
    <property type="project" value="TreeGrafter"/>
</dbReference>
<sequence length="784" mass="88071">KLCNLDIDNEGGVDSKTDTSEPVTYCLQALLAIEVLLNPSSDTQMFVNELLMVQRLKGYNLPRLYAEIMRACLITLNDVQGMSLESQWGAFTFLKVPHILRQIHFTCRGSEIGGESQEKLEFSQDVVDALDLLLHYTPLLDIMDSKCSCNCLECLLTELLRNGLVTETHVTHFTSKREAMTTTMAKPDQATAQAGSIPKVIVRAEPTLARILKTLDADYVKVQEPILSVLCQVLTGKSFELILAVAAVEGKLRTLVSKLLKFNECSKQTGGEGGKASQTRAILFDVTFLMLCSIVHTYMVVLSEEGGDSFFEQWVRECMVERGRPKSPDQMLQLCDPAKVDALLAQFNSSDGDFKTSQVKWHEVCLHVPAAIKEVLLAWEHGAVTANDVKRILDAMRSRMCCLPVCAAAWLCSYMQILHQDALLMPLNMVQQFLTPLSNEEMSQQDNFKERSALMFQIIRKMQYDVRPPTQSKVKVMTLSHSIISRQPISEQLETVWSGIQQRGWVNIEATHSLESLLNTGGSQWFVTNVVKFRYQQDLDRAVDLAFGVFHLDIEHCTLALLLQVLPQYLHNRLQSEELVEPQASALAKLCAYCVFAALEFQNNTTPGQVNSRKRSWRDMEGDDLEALCPASKLLRMTSVVPETADTAALFGTGTTTTQNSTRPYTNNNQPTTIKEPLQKALNDLFHTFTVIASRDGEVSQQTHFVCKFLQFVVRCGRDRTRLILQGMPNTLVPCLLRSLPDLFTTDLLLRLYDISTVAGRKATARDLCMLRNMNLKMTMKDIL</sequence>
<comment type="subcellular location">
    <subcellularLocation>
        <location evidence="1">Nucleus</location>
    </subcellularLocation>
</comment>
<name>A0AAD8A713_DIPPU</name>
<proteinExistence type="inferred from homology"/>
<comment type="caution">
    <text evidence="9">The sequence shown here is derived from an EMBL/GenBank/DDBJ whole genome shotgun (WGS) entry which is preliminary data.</text>
</comment>
<evidence type="ECO:0000313" key="9">
    <source>
        <dbReference type="EMBL" id="KAJ9593659.1"/>
    </source>
</evidence>
<dbReference type="GO" id="GO:0060261">
    <property type="term" value="P:positive regulation of transcription initiation by RNA polymerase II"/>
    <property type="evidence" value="ECO:0007669"/>
    <property type="project" value="TreeGrafter"/>
</dbReference>
<dbReference type="EMBL" id="JASPKZ010003417">
    <property type="protein sequence ID" value="KAJ9593659.1"/>
    <property type="molecule type" value="Genomic_DNA"/>
</dbReference>
<evidence type="ECO:0000256" key="7">
    <source>
        <dbReference type="ARBA" id="ARBA00023242"/>
    </source>
</evidence>
<organism evidence="9 10">
    <name type="scientific">Diploptera punctata</name>
    <name type="common">Pacific beetle cockroach</name>
    <dbReference type="NCBI Taxonomy" id="6984"/>
    <lineage>
        <taxon>Eukaryota</taxon>
        <taxon>Metazoa</taxon>
        <taxon>Ecdysozoa</taxon>
        <taxon>Arthropoda</taxon>
        <taxon>Hexapoda</taxon>
        <taxon>Insecta</taxon>
        <taxon>Pterygota</taxon>
        <taxon>Neoptera</taxon>
        <taxon>Polyneoptera</taxon>
        <taxon>Dictyoptera</taxon>
        <taxon>Blattodea</taxon>
        <taxon>Blaberoidea</taxon>
        <taxon>Blaberidae</taxon>
        <taxon>Diplopterinae</taxon>
        <taxon>Diploptera</taxon>
    </lineage>
</organism>
<evidence type="ECO:0000256" key="4">
    <source>
        <dbReference type="ARBA" id="ARBA00023015"/>
    </source>
</evidence>
<keyword evidence="6" id="KW-0804">Transcription</keyword>
<accession>A0AAD8A713</accession>
<comment type="similarity">
    <text evidence="2">Belongs to the Mediator complex subunit 24 family.</text>
</comment>
<feature type="non-terminal residue" evidence="9">
    <location>
        <position position="1"/>
    </location>
</feature>
<keyword evidence="5" id="KW-0010">Activator</keyword>
<gene>
    <name evidence="9" type="ORF">L9F63_014784</name>
</gene>
<evidence type="ECO:0000256" key="3">
    <source>
        <dbReference type="ARBA" id="ARBA00019693"/>
    </source>
</evidence>
<keyword evidence="7" id="KW-0539">Nucleus</keyword>
<dbReference type="InterPro" id="IPR021429">
    <property type="entry name" value="Mediator_Med24"/>
</dbReference>